<feature type="region of interest" description="Disordered" evidence="9">
    <location>
        <begin position="109"/>
        <end position="144"/>
    </location>
</feature>
<keyword evidence="5" id="KW-0010">Activator</keyword>
<evidence type="ECO:0000256" key="9">
    <source>
        <dbReference type="SAM" id="MobiDB-lite"/>
    </source>
</evidence>
<keyword evidence="12" id="KW-1185">Reference proteome</keyword>
<dbReference type="OrthoDB" id="1932364at2759"/>
<dbReference type="PROSITE" id="PS51032">
    <property type="entry name" value="AP2_ERF"/>
    <property type="match status" value="1"/>
</dbReference>
<evidence type="ECO:0000256" key="5">
    <source>
        <dbReference type="ARBA" id="ARBA00023159"/>
    </source>
</evidence>
<keyword evidence="3" id="KW-0346">Stress response</keyword>
<keyword evidence="7" id="KW-0539">Nucleus</keyword>
<dbReference type="PANTHER" id="PTHR31839">
    <property type="entry name" value="DEHYDRATION-RESPONSIVE ELEMENT-BINDING PROTEIN 1D"/>
    <property type="match status" value="1"/>
</dbReference>
<name>A0A6G1DVG8_9ORYZ</name>
<dbReference type="CDD" id="cd00018">
    <property type="entry name" value="AP2"/>
    <property type="match status" value="1"/>
</dbReference>
<comment type="similarity">
    <text evidence="8">Belongs to the AP2/ERF transcription factor family. ERF subfamily.</text>
</comment>
<dbReference type="Pfam" id="PF00847">
    <property type="entry name" value="AP2"/>
    <property type="match status" value="1"/>
</dbReference>
<evidence type="ECO:0000256" key="7">
    <source>
        <dbReference type="ARBA" id="ARBA00023242"/>
    </source>
</evidence>
<dbReference type="PANTHER" id="PTHR31839:SF85">
    <property type="entry name" value="AP2_ERF DOMAIN-CONTAINING PROTEIN"/>
    <property type="match status" value="1"/>
</dbReference>
<feature type="region of interest" description="Disordered" evidence="9">
    <location>
        <begin position="163"/>
        <end position="196"/>
    </location>
</feature>
<proteinExistence type="inferred from homology"/>
<evidence type="ECO:0000256" key="6">
    <source>
        <dbReference type="ARBA" id="ARBA00023163"/>
    </source>
</evidence>
<dbReference type="InterPro" id="IPR036955">
    <property type="entry name" value="AP2/ERF_dom_sf"/>
</dbReference>
<feature type="domain" description="AP2/ERF" evidence="10">
    <location>
        <begin position="25"/>
        <end position="81"/>
    </location>
</feature>
<sequence>MDQDESPGIQPLTGRRVRADTRHPVYRGIRLRSGKWVSEIREPGKSSRIWLGTYPTPEMAAAAYDVAALALRGAGAALNFPGTATSRRAPASSSPDDIRAAAAAAAAAMIGSGHRDNQHADASTSRAAPEATVAAGPGDQKRVVDEDDVFEMPRLLASMAEGLMMSPPRLSPAADGGGVSTEGDEDEDGMSLWNHS</sequence>
<accession>A0A6G1DVG8</accession>
<evidence type="ECO:0000313" key="11">
    <source>
        <dbReference type="EMBL" id="KAF0916202.1"/>
    </source>
</evidence>
<dbReference type="InterPro" id="IPR001471">
    <property type="entry name" value="AP2/ERF_dom"/>
</dbReference>
<dbReference type="EMBL" id="SPHZ02000005">
    <property type="protein sequence ID" value="KAF0916202.1"/>
    <property type="molecule type" value="Genomic_DNA"/>
</dbReference>
<organism evidence="11 12">
    <name type="scientific">Oryza meyeriana var. granulata</name>
    <dbReference type="NCBI Taxonomy" id="110450"/>
    <lineage>
        <taxon>Eukaryota</taxon>
        <taxon>Viridiplantae</taxon>
        <taxon>Streptophyta</taxon>
        <taxon>Embryophyta</taxon>
        <taxon>Tracheophyta</taxon>
        <taxon>Spermatophyta</taxon>
        <taxon>Magnoliopsida</taxon>
        <taxon>Liliopsida</taxon>
        <taxon>Poales</taxon>
        <taxon>Poaceae</taxon>
        <taxon>BOP clade</taxon>
        <taxon>Oryzoideae</taxon>
        <taxon>Oryzeae</taxon>
        <taxon>Oryzinae</taxon>
        <taxon>Oryza</taxon>
        <taxon>Oryza meyeriana</taxon>
    </lineage>
</organism>
<dbReference type="SMART" id="SM00380">
    <property type="entry name" value="AP2"/>
    <property type="match status" value="1"/>
</dbReference>
<evidence type="ECO:0000259" key="10">
    <source>
        <dbReference type="PROSITE" id="PS51032"/>
    </source>
</evidence>
<evidence type="ECO:0000256" key="4">
    <source>
        <dbReference type="ARBA" id="ARBA00023125"/>
    </source>
</evidence>
<evidence type="ECO:0000256" key="3">
    <source>
        <dbReference type="ARBA" id="ARBA00023016"/>
    </source>
</evidence>
<evidence type="ECO:0000256" key="1">
    <source>
        <dbReference type="ARBA" id="ARBA00004123"/>
    </source>
</evidence>
<dbReference type="GO" id="GO:0003700">
    <property type="term" value="F:DNA-binding transcription factor activity"/>
    <property type="evidence" value="ECO:0007669"/>
    <property type="project" value="InterPro"/>
</dbReference>
<comment type="caution">
    <text evidence="11">The sequence shown here is derived from an EMBL/GenBank/DDBJ whole genome shotgun (WGS) entry which is preliminary data.</text>
</comment>
<evidence type="ECO:0000256" key="8">
    <source>
        <dbReference type="ARBA" id="ARBA00024343"/>
    </source>
</evidence>
<gene>
    <name evidence="11" type="ORF">E2562_000794</name>
</gene>
<dbReference type="GO" id="GO:0003677">
    <property type="term" value="F:DNA binding"/>
    <property type="evidence" value="ECO:0007669"/>
    <property type="project" value="UniProtKB-KW"/>
</dbReference>
<reference evidence="11 12" key="1">
    <citation type="submission" date="2019-11" db="EMBL/GenBank/DDBJ databases">
        <title>Whole genome sequence of Oryza granulata.</title>
        <authorList>
            <person name="Li W."/>
        </authorList>
    </citation>
    <scope>NUCLEOTIDE SEQUENCE [LARGE SCALE GENOMIC DNA]</scope>
    <source>
        <strain evidence="12">cv. Menghai</strain>
        <tissue evidence="11">Leaf</tissue>
    </source>
</reference>
<dbReference type="GO" id="GO:0005634">
    <property type="term" value="C:nucleus"/>
    <property type="evidence" value="ECO:0007669"/>
    <property type="project" value="UniProtKB-SubCell"/>
</dbReference>
<dbReference type="Proteomes" id="UP000479710">
    <property type="component" value="Unassembled WGS sequence"/>
</dbReference>
<dbReference type="SUPFAM" id="SSF54171">
    <property type="entry name" value="DNA-binding domain"/>
    <property type="match status" value="1"/>
</dbReference>
<protein>
    <recommendedName>
        <fullName evidence="10">AP2/ERF domain-containing protein</fullName>
    </recommendedName>
</protein>
<keyword evidence="6" id="KW-0804">Transcription</keyword>
<dbReference type="InterPro" id="IPR016177">
    <property type="entry name" value="DNA-bd_dom_sf"/>
</dbReference>
<keyword evidence="2" id="KW-0805">Transcription regulation</keyword>
<evidence type="ECO:0000313" key="12">
    <source>
        <dbReference type="Proteomes" id="UP000479710"/>
    </source>
</evidence>
<dbReference type="AlphaFoldDB" id="A0A6G1DVG8"/>
<keyword evidence="4" id="KW-0238">DNA-binding</keyword>
<dbReference type="InterPro" id="IPR045277">
    <property type="entry name" value="DRE1A-I"/>
</dbReference>
<evidence type="ECO:0000256" key="2">
    <source>
        <dbReference type="ARBA" id="ARBA00023015"/>
    </source>
</evidence>
<comment type="subcellular location">
    <subcellularLocation>
        <location evidence="1">Nucleus</location>
    </subcellularLocation>
</comment>
<dbReference type="Gene3D" id="3.30.730.10">
    <property type="entry name" value="AP2/ERF domain"/>
    <property type="match status" value="1"/>
</dbReference>